<dbReference type="AlphaFoldDB" id="A0A4Q7VWY4"/>
<keyword evidence="1 3" id="KW-0697">Rotamase</keyword>
<evidence type="ECO:0000259" key="4">
    <source>
        <dbReference type="PROSITE" id="PS50072"/>
    </source>
</evidence>
<dbReference type="OrthoDB" id="8901157at2"/>
<dbReference type="EMBL" id="SHKP01000005">
    <property type="protein sequence ID" value="RZU00809.1"/>
    <property type="molecule type" value="Genomic_DNA"/>
</dbReference>
<gene>
    <name evidence="5" type="ORF">EV670_1522</name>
</gene>
<comment type="catalytic activity">
    <reaction evidence="3">
        <text>[protein]-peptidylproline (omega=180) = [protein]-peptidylproline (omega=0)</text>
        <dbReference type="Rhea" id="RHEA:16237"/>
        <dbReference type="Rhea" id="RHEA-COMP:10747"/>
        <dbReference type="Rhea" id="RHEA-COMP:10748"/>
        <dbReference type="ChEBI" id="CHEBI:83833"/>
        <dbReference type="ChEBI" id="CHEBI:83834"/>
        <dbReference type="EC" id="5.2.1.8"/>
    </reaction>
</comment>
<reference evidence="5 6" key="1">
    <citation type="submission" date="2019-02" db="EMBL/GenBank/DDBJ databases">
        <title>Genomic Encyclopedia of Type Strains, Phase IV (KMG-IV): sequencing the most valuable type-strain genomes for metagenomic binning, comparative biology and taxonomic classification.</title>
        <authorList>
            <person name="Goeker M."/>
        </authorList>
    </citation>
    <scope>NUCLEOTIDE SEQUENCE [LARGE SCALE GENOMIC DNA]</scope>
    <source>
        <strain evidence="5 6">DSM 19570</strain>
    </source>
</reference>
<dbReference type="EC" id="5.2.1.8" evidence="3"/>
<comment type="caution">
    <text evidence="5">The sequence shown here is derived from an EMBL/GenBank/DDBJ whole genome shotgun (WGS) entry which is preliminary data.</text>
</comment>
<dbReference type="Pfam" id="PF00160">
    <property type="entry name" value="Pro_isomerase"/>
    <property type="match status" value="1"/>
</dbReference>
<sequence length="238" mass="24536">MSSTPISRLFALLPALTGALLLAACGGGDDGGSALQPAVPPPPTTPAPYATCSQAGRDASTASSAPVTICMLTTQGEIVLALDSAKAPVTVANFLQYVAAGHYTNTLYHRVISDFVIQGGGYAANLSAGFTASLVEKPTFTPISLESNNGLKNLRYSIGMARQAAPNTATAQFYINTVDNPCLDYGNTCTGGDPAGYAVFGTVIAGQAVVDKIKAVSVDANNRPRQDVVTYWAEKLKG</sequence>
<dbReference type="RefSeq" id="WP_130431245.1">
    <property type="nucleotide sequence ID" value="NZ_SHKP01000005.1"/>
</dbReference>
<comment type="similarity">
    <text evidence="3">Belongs to the cyclophilin-type PPIase family.</text>
</comment>
<dbReference type="GO" id="GO:0003755">
    <property type="term" value="F:peptidyl-prolyl cis-trans isomerase activity"/>
    <property type="evidence" value="ECO:0007669"/>
    <property type="project" value="UniProtKB-UniRule"/>
</dbReference>
<comment type="function">
    <text evidence="3">PPIases accelerate the folding of proteins. It catalyzes the cis-trans isomerization of proline imidic peptide bonds in oligopeptides.</text>
</comment>
<evidence type="ECO:0000313" key="6">
    <source>
        <dbReference type="Proteomes" id="UP000293671"/>
    </source>
</evidence>
<evidence type="ECO:0000256" key="3">
    <source>
        <dbReference type="RuleBase" id="RU363019"/>
    </source>
</evidence>
<dbReference type="SUPFAM" id="SSF50891">
    <property type="entry name" value="Cyclophilin-like"/>
    <property type="match status" value="1"/>
</dbReference>
<dbReference type="InterPro" id="IPR044665">
    <property type="entry name" value="E_coli_cyclophilin_A-like"/>
</dbReference>
<accession>A0A4Q7VWY4</accession>
<evidence type="ECO:0000313" key="5">
    <source>
        <dbReference type="EMBL" id="RZU00809.1"/>
    </source>
</evidence>
<dbReference type="PRINTS" id="PR00153">
    <property type="entry name" value="CSAPPISMRASE"/>
</dbReference>
<feature type="signal peptide" evidence="3">
    <location>
        <begin position="1"/>
        <end position="23"/>
    </location>
</feature>
<feature type="domain" description="PPIase cyclophilin-type" evidence="4">
    <location>
        <begin position="76"/>
        <end position="229"/>
    </location>
</feature>
<dbReference type="InterPro" id="IPR029000">
    <property type="entry name" value="Cyclophilin-like_dom_sf"/>
</dbReference>
<dbReference type="InterPro" id="IPR002130">
    <property type="entry name" value="Cyclophilin-type_PPIase_dom"/>
</dbReference>
<proteinExistence type="inferred from homology"/>
<dbReference type="PANTHER" id="PTHR43246">
    <property type="entry name" value="PEPTIDYL-PROLYL CIS-TRANS ISOMERASE CYP38, CHLOROPLASTIC"/>
    <property type="match status" value="1"/>
</dbReference>
<keyword evidence="3" id="KW-0732">Signal</keyword>
<evidence type="ECO:0000256" key="1">
    <source>
        <dbReference type="ARBA" id="ARBA00023110"/>
    </source>
</evidence>
<organism evidence="5 6">
    <name type="scientific">Rivibacter subsaxonicus</name>
    <dbReference type="NCBI Taxonomy" id="457575"/>
    <lineage>
        <taxon>Bacteria</taxon>
        <taxon>Pseudomonadati</taxon>
        <taxon>Pseudomonadota</taxon>
        <taxon>Betaproteobacteria</taxon>
        <taxon>Burkholderiales</taxon>
        <taxon>Rivibacter</taxon>
    </lineage>
</organism>
<evidence type="ECO:0000256" key="2">
    <source>
        <dbReference type="ARBA" id="ARBA00023235"/>
    </source>
</evidence>
<dbReference type="PROSITE" id="PS50072">
    <property type="entry name" value="CSA_PPIASE_2"/>
    <property type="match status" value="1"/>
</dbReference>
<name>A0A4Q7VWY4_9BURK</name>
<feature type="chain" id="PRO_5021043493" description="Peptidyl-prolyl cis-trans isomerase" evidence="3">
    <location>
        <begin position="24"/>
        <end position="238"/>
    </location>
</feature>
<protein>
    <recommendedName>
        <fullName evidence="3">Peptidyl-prolyl cis-trans isomerase</fullName>
        <shortName evidence="3">PPIase</shortName>
        <ecNumber evidence="3">5.2.1.8</ecNumber>
    </recommendedName>
</protein>
<dbReference type="Gene3D" id="2.40.100.10">
    <property type="entry name" value="Cyclophilin-like"/>
    <property type="match status" value="1"/>
</dbReference>
<dbReference type="Proteomes" id="UP000293671">
    <property type="component" value="Unassembled WGS sequence"/>
</dbReference>
<keyword evidence="6" id="KW-1185">Reference proteome</keyword>
<keyword evidence="2 3" id="KW-0413">Isomerase</keyword>